<proteinExistence type="predicted"/>
<accession>A0A3S9MWT8</accession>
<name>A0A3S9MWT8_9FLAO</name>
<protein>
    <submittedName>
        <fullName evidence="1">Glycosyltransferase family 1 protein</fullName>
    </submittedName>
</protein>
<evidence type="ECO:0000313" key="1">
    <source>
        <dbReference type="EMBL" id="AZQ43685.1"/>
    </source>
</evidence>
<dbReference type="KEGG" id="noj:EJ995_05375"/>
<sequence length="373" mass="42572">MITHLDIVSFDVPYPANYGGVIDVFYKIKALHERNVSITLHCFQYGNRLPAQLLERYCEQVFYYPRKTGITGISPSKPYIVNSRKSESLLKRLQEAPGAILFEGLHTCNYLDHPSLSSKIKVVRCANVEHEYYKHLAQQASFPRSLYYNLDSQLLKKYETVLEHAQLLLTISSNDQSHFEKQYPKTQVALIPAFHGQQISKHEASDELFALFHGSLNVIENERAVFELLELWHDLDHKLKITGRLPSNRLVSKIEKAPNVELIANPSETKLSELISAAQIHMMLATQATGLKLKLLNVLFNGKHVIANNEMLTENSLRPLVHVANNKLEIQKAVDQLMTTDFTDQDFNSRKSILTKYSDENSVNLLLHHLNSL</sequence>
<keyword evidence="1" id="KW-0808">Transferase</keyword>
<gene>
    <name evidence="1" type="ORF">EJ995_05375</name>
</gene>
<dbReference type="SUPFAM" id="SSF53756">
    <property type="entry name" value="UDP-Glycosyltransferase/glycogen phosphorylase"/>
    <property type="match status" value="1"/>
</dbReference>
<dbReference type="Proteomes" id="UP000279600">
    <property type="component" value="Chromosome"/>
</dbReference>
<keyword evidence="2" id="KW-1185">Reference proteome</keyword>
<dbReference type="AlphaFoldDB" id="A0A3S9MWT8"/>
<organism evidence="1 2">
    <name type="scientific">Nonlabens ponticola</name>
    <dbReference type="NCBI Taxonomy" id="2496866"/>
    <lineage>
        <taxon>Bacteria</taxon>
        <taxon>Pseudomonadati</taxon>
        <taxon>Bacteroidota</taxon>
        <taxon>Flavobacteriia</taxon>
        <taxon>Flavobacteriales</taxon>
        <taxon>Flavobacteriaceae</taxon>
        <taxon>Nonlabens</taxon>
    </lineage>
</organism>
<dbReference type="EMBL" id="CP034549">
    <property type="protein sequence ID" value="AZQ43685.1"/>
    <property type="molecule type" value="Genomic_DNA"/>
</dbReference>
<dbReference type="GO" id="GO:0016740">
    <property type="term" value="F:transferase activity"/>
    <property type="evidence" value="ECO:0007669"/>
    <property type="project" value="UniProtKB-KW"/>
</dbReference>
<dbReference type="OrthoDB" id="1094459at2"/>
<reference evidence="1 2" key="1">
    <citation type="submission" date="2018-12" db="EMBL/GenBank/DDBJ databases">
        <title>Complete genome of Nonlabens sp. MJ115.</title>
        <authorList>
            <person name="Choi H.S."/>
            <person name="Jung J."/>
        </authorList>
    </citation>
    <scope>NUCLEOTIDE SEQUENCE [LARGE SCALE GENOMIC DNA]</scope>
    <source>
        <strain evidence="1 2">MJ115</strain>
    </source>
</reference>
<dbReference type="RefSeq" id="WP_126446381.1">
    <property type="nucleotide sequence ID" value="NZ_CP034549.1"/>
</dbReference>
<evidence type="ECO:0000313" key="2">
    <source>
        <dbReference type="Proteomes" id="UP000279600"/>
    </source>
</evidence>